<protein>
    <recommendedName>
        <fullName evidence="3">RST domain-containing protein</fullName>
    </recommendedName>
</protein>
<evidence type="ECO:0000313" key="5">
    <source>
        <dbReference type="Proteomes" id="UP001630127"/>
    </source>
</evidence>
<keyword evidence="2" id="KW-0539">Nucleus</keyword>
<dbReference type="InterPro" id="IPR044964">
    <property type="entry name" value="RCD1/SRO1-5"/>
</dbReference>
<dbReference type="GO" id="GO:0005634">
    <property type="term" value="C:nucleus"/>
    <property type="evidence" value="ECO:0007669"/>
    <property type="project" value="UniProtKB-SubCell"/>
</dbReference>
<dbReference type="InterPro" id="IPR022003">
    <property type="entry name" value="RST"/>
</dbReference>
<evidence type="ECO:0000259" key="3">
    <source>
        <dbReference type="PROSITE" id="PS51879"/>
    </source>
</evidence>
<evidence type="ECO:0000313" key="4">
    <source>
        <dbReference type="EMBL" id="KAL3529547.1"/>
    </source>
</evidence>
<dbReference type="Proteomes" id="UP001630127">
    <property type="component" value="Unassembled WGS sequence"/>
</dbReference>
<dbReference type="AlphaFoldDB" id="A0ABD3AGF0"/>
<dbReference type="EMBL" id="JBJUIK010000004">
    <property type="protein sequence ID" value="KAL3529547.1"/>
    <property type="molecule type" value="Genomic_DNA"/>
</dbReference>
<evidence type="ECO:0000256" key="1">
    <source>
        <dbReference type="ARBA" id="ARBA00004123"/>
    </source>
</evidence>
<dbReference type="PROSITE" id="PS51879">
    <property type="entry name" value="RST"/>
    <property type="match status" value="1"/>
</dbReference>
<feature type="domain" description="RST" evidence="3">
    <location>
        <begin position="82"/>
        <end position="153"/>
    </location>
</feature>
<dbReference type="PANTHER" id="PTHR32263:SF12">
    <property type="entry name" value="INACTIVE POLY [ADP-RIBOSE] POLYMERASE SRO4-RELATED"/>
    <property type="match status" value="1"/>
</dbReference>
<proteinExistence type="predicted"/>
<organism evidence="4 5">
    <name type="scientific">Cinchona calisaya</name>
    <dbReference type="NCBI Taxonomy" id="153742"/>
    <lineage>
        <taxon>Eukaryota</taxon>
        <taxon>Viridiplantae</taxon>
        <taxon>Streptophyta</taxon>
        <taxon>Embryophyta</taxon>
        <taxon>Tracheophyta</taxon>
        <taxon>Spermatophyta</taxon>
        <taxon>Magnoliopsida</taxon>
        <taxon>eudicotyledons</taxon>
        <taxon>Gunneridae</taxon>
        <taxon>Pentapetalae</taxon>
        <taxon>asterids</taxon>
        <taxon>lamiids</taxon>
        <taxon>Gentianales</taxon>
        <taxon>Rubiaceae</taxon>
        <taxon>Cinchonoideae</taxon>
        <taxon>Cinchoneae</taxon>
        <taxon>Cinchona</taxon>
    </lineage>
</organism>
<name>A0ABD3AGF0_9GENT</name>
<keyword evidence="5" id="KW-1185">Reference proteome</keyword>
<gene>
    <name evidence="4" type="ORF">ACH5RR_008869</name>
</gene>
<comment type="caution">
    <text evidence="4">The sequence shown here is derived from an EMBL/GenBank/DDBJ whole genome shotgun (WGS) entry which is preliminary data.</text>
</comment>
<sequence length="156" mass="17600">MPGMVLPRMRLDGFGSTLKDGIYGRGIYLSPLAVVDEDGLRHLVLCRVILGRRSLFILVLDNLVQVLRNIIQGGNKISAPCKSPSSPLIPFQAIISALAEFLPRKTIEVIKKHHIDHSEKKITRQELVRRVRRIAGDELLVEIIKSYRDNPCLLKE</sequence>
<reference evidence="4 5" key="1">
    <citation type="submission" date="2024-11" db="EMBL/GenBank/DDBJ databases">
        <title>A near-complete genome assembly of Cinchona calisaya.</title>
        <authorList>
            <person name="Lian D.C."/>
            <person name="Zhao X.W."/>
            <person name="Wei L."/>
        </authorList>
    </citation>
    <scope>NUCLEOTIDE SEQUENCE [LARGE SCALE GENOMIC DNA]</scope>
    <source>
        <tissue evidence="4">Nenye</tissue>
    </source>
</reference>
<dbReference type="PANTHER" id="PTHR32263">
    <property type="entry name" value="INACTIVE POLY [ADP-RIBOSE] POLYMERASE SRO4-RELATED"/>
    <property type="match status" value="1"/>
</dbReference>
<comment type="subcellular location">
    <subcellularLocation>
        <location evidence="1">Nucleus</location>
    </subcellularLocation>
</comment>
<accession>A0ABD3AGF0</accession>
<dbReference type="Pfam" id="PF12174">
    <property type="entry name" value="RST"/>
    <property type="match status" value="1"/>
</dbReference>
<evidence type="ECO:0000256" key="2">
    <source>
        <dbReference type="ARBA" id="ARBA00023242"/>
    </source>
</evidence>
<dbReference type="SUPFAM" id="SSF56399">
    <property type="entry name" value="ADP-ribosylation"/>
    <property type="match status" value="1"/>
</dbReference>